<dbReference type="AlphaFoldDB" id="A0A7S3MXF4"/>
<gene>
    <name evidence="1" type="ORF">SINC0208_LOCUS3576</name>
</gene>
<dbReference type="Gene3D" id="3.90.1150.10">
    <property type="entry name" value="Aspartate Aminotransferase, domain 1"/>
    <property type="match status" value="1"/>
</dbReference>
<dbReference type="InterPro" id="IPR015422">
    <property type="entry name" value="PyrdxlP-dep_Trfase_small"/>
</dbReference>
<reference evidence="1" key="1">
    <citation type="submission" date="2021-01" db="EMBL/GenBank/DDBJ databases">
        <authorList>
            <person name="Corre E."/>
            <person name="Pelletier E."/>
            <person name="Niang G."/>
            <person name="Scheremetjew M."/>
            <person name="Finn R."/>
            <person name="Kale V."/>
            <person name="Holt S."/>
            <person name="Cochrane G."/>
            <person name="Meng A."/>
            <person name="Brown T."/>
            <person name="Cohen L."/>
        </authorList>
    </citation>
    <scope>NUCLEOTIDE SEQUENCE</scope>
    <source>
        <strain evidence="1">S3</strain>
    </source>
</reference>
<protein>
    <submittedName>
        <fullName evidence="1">Uncharacterized protein</fullName>
    </submittedName>
</protein>
<accession>A0A7S3MXF4</accession>
<evidence type="ECO:0000313" key="1">
    <source>
        <dbReference type="EMBL" id="CAE0322992.1"/>
    </source>
</evidence>
<proteinExistence type="predicted"/>
<sequence length="300" mass="35623">MIGNNELPKVGIYTFVIKSKLGKYLHPLFVCSLLNDLFGLQTRAGCQCSTVSGQKFLGIDLNLSRRYKEALMNEQEVLRIGFCRLNFNYFFSREDCEYILRCIEFVAEYGWMFLPHYSVNLGGKWGNIVENQLPRRRWLKEISYDSGKMTYMDSTQKFSKGIFPVHTDRANVRSLDDYLNEAKDILVQTVKQYKAMYGGEIADQRQQVSQEYQHLIWFLYPSEVLELIYPLNPTDDLTFTDIEKWSREQKPQHEEEWSTLFIPRDYRRNTYECKFSEEYIQKEEELKKKPKPNSQFLGRM</sequence>
<organism evidence="1">
    <name type="scientific">Strombidium inclinatum</name>
    <dbReference type="NCBI Taxonomy" id="197538"/>
    <lineage>
        <taxon>Eukaryota</taxon>
        <taxon>Sar</taxon>
        <taxon>Alveolata</taxon>
        <taxon>Ciliophora</taxon>
        <taxon>Intramacronucleata</taxon>
        <taxon>Spirotrichea</taxon>
        <taxon>Oligotrichia</taxon>
        <taxon>Strombidiidae</taxon>
        <taxon>Strombidium</taxon>
    </lineage>
</organism>
<dbReference type="EMBL" id="HBIH01008667">
    <property type="protein sequence ID" value="CAE0322992.1"/>
    <property type="molecule type" value="Transcribed_RNA"/>
</dbReference>
<dbReference type="PANTHER" id="PTHR43686:SF1">
    <property type="entry name" value="AMINOTRAN_5 DOMAIN-CONTAINING PROTEIN"/>
    <property type="match status" value="1"/>
</dbReference>
<dbReference type="PANTHER" id="PTHR43686">
    <property type="entry name" value="SULFURTRANSFERASE-RELATED"/>
    <property type="match status" value="1"/>
</dbReference>
<name>A0A7S3MXF4_9SPIT</name>